<name>A0A9D4NIE4_DREPO</name>
<accession>A0A9D4NIE4</accession>
<evidence type="ECO:0000313" key="2">
    <source>
        <dbReference type="EMBL" id="KAH3897168.1"/>
    </source>
</evidence>
<evidence type="ECO:0000313" key="3">
    <source>
        <dbReference type="Proteomes" id="UP000828390"/>
    </source>
</evidence>
<keyword evidence="1" id="KW-0175">Coiled coil</keyword>
<dbReference type="Proteomes" id="UP000828390">
    <property type="component" value="Unassembled WGS sequence"/>
</dbReference>
<sequence>MELAAINEKLTSLCTGKNSALKQVTVDTITIMKDDILKSVEHKINALESKIFDEEKENDTLKSKINYKPTRKKQLVKTKVDEAQNIINLKENLHEKTGQINDLEQYGCRNNIRISGISES</sequence>
<reference evidence="2" key="1">
    <citation type="journal article" date="2019" name="bioRxiv">
        <title>The Genome of the Zebra Mussel, Dreissena polymorpha: A Resource for Invasive Species Research.</title>
        <authorList>
            <person name="McCartney M.A."/>
            <person name="Auch B."/>
            <person name="Kono T."/>
            <person name="Mallez S."/>
            <person name="Zhang Y."/>
            <person name="Obille A."/>
            <person name="Becker A."/>
            <person name="Abrahante J.E."/>
            <person name="Garbe J."/>
            <person name="Badalamenti J.P."/>
            <person name="Herman A."/>
            <person name="Mangelson H."/>
            <person name="Liachko I."/>
            <person name="Sullivan S."/>
            <person name="Sone E.D."/>
            <person name="Koren S."/>
            <person name="Silverstein K.A.T."/>
            <person name="Beckman K.B."/>
            <person name="Gohl D.M."/>
        </authorList>
    </citation>
    <scope>NUCLEOTIDE SEQUENCE</scope>
    <source>
        <strain evidence="2">Duluth1</strain>
        <tissue evidence="2">Whole animal</tissue>
    </source>
</reference>
<proteinExistence type="predicted"/>
<evidence type="ECO:0000256" key="1">
    <source>
        <dbReference type="SAM" id="Coils"/>
    </source>
</evidence>
<protein>
    <submittedName>
        <fullName evidence="2">Uncharacterized protein</fullName>
    </submittedName>
</protein>
<organism evidence="2 3">
    <name type="scientific">Dreissena polymorpha</name>
    <name type="common">Zebra mussel</name>
    <name type="synonym">Mytilus polymorpha</name>
    <dbReference type="NCBI Taxonomy" id="45954"/>
    <lineage>
        <taxon>Eukaryota</taxon>
        <taxon>Metazoa</taxon>
        <taxon>Spiralia</taxon>
        <taxon>Lophotrochozoa</taxon>
        <taxon>Mollusca</taxon>
        <taxon>Bivalvia</taxon>
        <taxon>Autobranchia</taxon>
        <taxon>Heteroconchia</taxon>
        <taxon>Euheterodonta</taxon>
        <taxon>Imparidentia</taxon>
        <taxon>Neoheterodontei</taxon>
        <taxon>Myida</taxon>
        <taxon>Dreissenoidea</taxon>
        <taxon>Dreissenidae</taxon>
        <taxon>Dreissena</taxon>
    </lineage>
</organism>
<keyword evidence="3" id="KW-1185">Reference proteome</keyword>
<dbReference type="AlphaFoldDB" id="A0A9D4NIE4"/>
<dbReference type="EMBL" id="JAIWYP010000001">
    <property type="protein sequence ID" value="KAH3897168.1"/>
    <property type="molecule type" value="Genomic_DNA"/>
</dbReference>
<feature type="coiled-coil region" evidence="1">
    <location>
        <begin position="37"/>
        <end position="106"/>
    </location>
</feature>
<gene>
    <name evidence="2" type="ORF">DPMN_021353</name>
</gene>
<reference evidence="2" key="2">
    <citation type="submission" date="2020-11" db="EMBL/GenBank/DDBJ databases">
        <authorList>
            <person name="McCartney M.A."/>
            <person name="Auch B."/>
            <person name="Kono T."/>
            <person name="Mallez S."/>
            <person name="Becker A."/>
            <person name="Gohl D.M."/>
            <person name="Silverstein K.A.T."/>
            <person name="Koren S."/>
            <person name="Bechman K.B."/>
            <person name="Herman A."/>
            <person name="Abrahante J.E."/>
            <person name="Garbe J."/>
        </authorList>
    </citation>
    <scope>NUCLEOTIDE SEQUENCE</scope>
    <source>
        <strain evidence="2">Duluth1</strain>
        <tissue evidence="2">Whole animal</tissue>
    </source>
</reference>
<comment type="caution">
    <text evidence="2">The sequence shown here is derived from an EMBL/GenBank/DDBJ whole genome shotgun (WGS) entry which is preliminary data.</text>
</comment>